<keyword evidence="1" id="KW-0805">Transcription regulation</keyword>
<evidence type="ECO:0000313" key="6">
    <source>
        <dbReference type="Proteomes" id="UP000198312"/>
    </source>
</evidence>
<gene>
    <name evidence="5" type="ORF">CFK37_04545</name>
</gene>
<proteinExistence type="predicted"/>
<keyword evidence="6" id="KW-1185">Reference proteome</keyword>
<sequence>MEIVNMTSRKRETYQIKLEHSLLWECALGIAAVTNERLIDTLEKPDEYWNGIKQSLSEKMVEELNYVEENNTWKALLQLLHRREFTCLTEFKAFINNLSPKELITYCIPFIGMDYQEQRERAAHGDPSAIIELKNATKDNPFFPAYIEFICKVGSDKLKKHLCTVMEGWYQAAIEPEADKIHAVLERDYQAKKVMKEKMTSEELVEWATGGSVYNPEPSVYHVLLIPHYVYRPWNIEADIAGVKVFYYPVANESIHPGDAYQPDNFLILKHKALGDEVRLKIVKYLSEGDCTLQDITSKLGMGKSTIHHHLKILRSAKLVEISDSKYRIKKNALGALAKELQQFLYEN</sequence>
<evidence type="ECO:0000313" key="5">
    <source>
        <dbReference type="EMBL" id="ASK61492.1"/>
    </source>
</evidence>
<dbReference type="OrthoDB" id="2646147at2"/>
<accession>A0A220U0H7</accession>
<keyword evidence="3" id="KW-0804">Transcription</keyword>
<reference evidence="5 6" key="1">
    <citation type="submission" date="2017-07" db="EMBL/GenBank/DDBJ databases">
        <title>Virgibacillus sp. LM2416.</title>
        <authorList>
            <person name="Tak E.J."/>
            <person name="Bae J.-W."/>
        </authorList>
    </citation>
    <scope>NUCLEOTIDE SEQUENCE [LARGE SCALE GENOMIC DNA]</scope>
    <source>
        <strain evidence="5 6">LM2416</strain>
    </source>
</reference>
<dbReference type="SUPFAM" id="SSF46785">
    <property type="entry name" value="Winged helix' DNA-binding domain"/>
    <property type="match status" value="1"/>
</dbReference>
<feature type="domain" description="HTH arsR-type" evidence="4">
    <location>
        <begin position="259"/>
        <end position="348"/>
    </location>
</feature>
<dbReference type="AlphaFoldDB" id="A0A220U0H7"/>
<dbReference type="Gene3D" id="1.10.10.10">
    <property type="entry name" value="Winged helix-like DNA-binding domain superfamily/Winged helix DNA-binding domain"/>
    <property type="match status" value="1"/>
</dbReference>
<dbReference type="Proteomes" id="UP000198312">
    <property type="component" value="Chromosome"/>
</dbReference>
<evidence type="ECO:0000259" key="4">
    <source>
        <dbReference type="PROSITE" id="PS50987"/>
    </source>
</evidence>
<dbReference type="PANTHER" id="PTHR33154">
    <property type="entry name" value="TRANSCRIPTIONAL REGULATOR, ARSR FAMILY"/>
    <property type="match status" value="1"/>
</dbReference>
<dbReference type="GO" id="GO:0003677">
    <property type="term" value="F:DNA binding"/>
    <property type="evidence" value="ECO:0007669"/>
    <property type="project" value="UniProtKB-KW"/>
</dbReference>
<dbReference type="InterPro" id="IPR001845">
    <property type="entry name" value="HTH_ArsR_DNA-bd_dom"/>
</dbReference>
<dbReference type="KEGG" id="vil:CFK37_04545"/>
<evidence type="ECO:0000256" key="1">
    <source>
        <dbReference type="ARBA" id="ARBA00023015"/>
    </source>
</evidence>
<dbReference type="PROSITE" id="PS50987">
    <property type="entry name" value="HTH_ARSR_2"/>
    <property type="match status" value="1"/>
</dbReference>
<dbReference type="InterPro" id="IPR011991">
    <property type="entry name" value="ArsR-like_HTH"/>
</dbReference>
<dbReference type="InterPro" id="IPR036390">
    <property type="entry name" value="WH_DNA-bd_sf"/>
</dbReference>
<dbReference type="CDD" id="cd00090">
    <property type="entry name" value="HTH_ARSR"/>
    <property type="match status" value="1"/>
</dbReference>
<dbReference type="GO" id="GO:0003700">
    <property type="term" value="F:DNA-binding transcription factor activity"/>
    <property type="evidence" value="ECO:0007669"/>
    <property type="project" value="InterPro"/>
</dbReference>
<organism evidence="5 6">
    <name type="scientific">Virgibacillus phasianinus</name>
    <dbReference type="NCBI Taxonomy" id="2017483"/>
    <lineage>
        <taxon>Bacteria</taxon>
        <taxon>Bacillati</taxon>
        <taxon>Bacillota</taxon>
        <taxon>Bacilli</taxon>
        <taxon>Bacillales</taxon>
        <taxon>Bacillaceae</taxon>
        <taxon>Virgibacillus</taxon>
    </lineage>
</organism>
<dbReference type="PRINTS" id="PR00778">
    <property type="entry name" value="HTHARSR"/>
</dbReference>
<dbReference type="Pfam" id="PF01022">
    <property type="entry name" value="HTH_5"/>
    <property type="match status" value="1"/>
</dbReference>
<keyword evidence="2" id="KW-0238">DNA-binding</keyword>
<evidence type="ECO:0000256" key="2">
    <source>
        <dbReference type="ARBA" id="ARBA00023125"/>
    </source>
</evidence>
<name>A0A220U0H7_9BACI</name>
<evidence type="ECO:0000256" key="3">
    <source>
        <dbReference type="ARBA" id="ARBA00023163"/>
    </source>
</evidence>
<dbReference type="PANTHER" id="PTHR33154:SF18">
    <property type="entry name" value="ARSENICAL RESISTANCE OPERON REPRESSOR"/>
    <property type="match status" value="1"/>
</dbReference>
<dbReference type="EMBL" id="CP022315">
    <property type="protein sequence ID" value="ASK61492.1"/>
    <property type="molecule type" value="Genomic_DNA"/>
</dbReference>
<dbReference type="InterPro" id="IPR036388">
    <property type="entry name" value="WH-like_DNA-bd_sf"/>
</dbReference>
<dbReference type="RefSeq" id="WP_089060769.1">
    <property type="nucleotide sequence ID" value="NZ_CP022315.1"/>
</dbReference>
<dbReference type="InterPro" id="IPR051081">
    <property type="entry name" value="HTH_MetalResp_TranReg"/>
</dbReference>
<dbReference type="SMART" id="SM00418">
    <property type="entry name" value="HTH_ARSR"/>
    <property type="match status" value="1"/>
</dbReference>
<protein>
    <submittedName>
        <fullName evidence="5">Transcriptional regulator</fullName>
    </submittedName>
</protein>